<name>A0AAD5UN51_9FUNG</name>
<evidence type="ECO:0000259" key="4">
    <source>
        <dbReference type="PROSITE" id="PS50002"/>
    </source>
</evidence>
<dbReference type="InterPro" id="IPR001452">
    <property type="entry name" value="SH3_domain"/>
</dbReference>
<sequence length="377" mass="39970">MTAVFISQGKCDPNLISSAVDTLRFQASFACSSYISQFVSDGCAVSPGLISTGPALCASNCFMAVQTFTNLVKNATLCPNGGVFQAQINKMNAYCNSVQAQGSNCVAGSSPESSVCGYIDESTAVAQCTGSQDACCVSFLKNRGSSGNSTLIIAIGVAIGVVLIAALFGSIYYFRRKKPVEVESQKYANQAYQPPVEYGYKQEPAPVSAPIHTPNPNSAPAYVPEPAPIPVTPVAAAEVAKVTVPVSVIQPIPAPQDVPATPTLLSLPDDAKKYNIIHPYTSVLDDELSLVEGKSIYLLKAFDDGWGLAVDPESGKQGAVPLVCVEEATEDVSVQIDRSRDSEVRISKRLSSMPEDTSKRAKVPFSMYMAELEAQEK</sequence>
<dbReference type="PROSITE" id="PS50002">
    <property type="entry name" value="SH3"/>
    <property type="match status" value="1"/>
</dbReference>
<evidence type="ECO:0000313" key="6">
    <source>
        <dbReference type="Proteomes" id="UP001210925"/>
    </source>
</evidence>
<keyword evidence="3" id="KW-1133">Transmembrane helix</keyword>
<evidence type="ECO:0000256" key="1">
    <source>
        <dbReference type="ARBA" id="ARBA00022443"/>
    </source>
</evidence>
<protein>
    <recommendedName>
        <fullName evidence="4">SH3 domain-containing protein</fullName>
    </recommendedName>
</protein>
<feature type="domain" description="SH3" evidence="4">
    <location>
        <begin position="269"/>
        <end position="330"/>
    </location>
</feature>
<evidence type="ECO:0000256" key="2">
    <source>
        <dbReference type="PROSITE-ProRule" id="PRU00192"/>
    </source>
</evidence>
<dbReference type="Proteomes" id="UP001210925">
    <property type="component" value="Unassembled WGS sequence"/>
</dbReference>
<accession>A0AAD5UN51</accession>
<organism evidence="5 6">
    <name type="scientific">Boothiomyces macroporosus</name>
    <dbReference type="NCBI Taxonomy" id="261099"/>
    <lineage>
        <taxon>Eukaryota</taxon>
        <taxon>Fungi</taxon>
        <taxon>Fungi incertae sedis</taxon>
        <taxon>Chytridiomycota</taxon>
        <taxon>Chytridiomycota incertae sedis</taxon>
        <taxon>Chytridiomycetes</taxon>
        <taxon>Rhizophydiales</taxon>
        <taxon>Terramycetaceae</taxon>
        <taxon>Boothiomyces</taxon>
    </lineage>
</organism>
<comment type="caution">
    <text evidence="5">The sequence shown here is derived from an EMBL/GenBank/DDBJ whole genome shotgun (WGS) entry which is preliminary data.</text>
</comment>
<dbReference type="EMBL" id="JADGKB010000014">
    <property type="protein sequence ID" value="KAJ3259957.1"/>
    <property type="molecule type" value="Genomic_DNA"/>
</dbReference>
<dbReference type="SUPFAM" id="SSF50044">
    <property type="entry name" value="SH3-domain"/>
    <property type="match status" value="1"/>
</dbReference>
<reference evidence="5" key="1">
    <citation type="submission" date="2020-05" db="EMBL/GenBank/DDBJ databases">
        <title>Phylogenomic resolution of chytrid fungi.</title>
        <authorList>
            <person name="Stajich J.E."/>
            <person name="Amses K."/>
            <person name="Simmons R."/>
            <person name="Seto K."/>
            <person name="Myers J."/>
            <person name="Bonds A."/>
            <person name="Quandt C.A."/>
            <person name="Barry K."/>
            <person name="Liu P."/>
            <person name="Grigoriev I."/>
            <person name="Longcore J.E."/>
            <person name="James T.Y."/>
        </authorList>
    </citation>
    <scope>NUCLEOTIDE SEQUENCE</scope>
    <source>
        <strain evidence="5">PLAUS21</strain>
    </source>
</reference>
<proteinExistence type="predicted"/>
<keyword evidence="1 2" id="KW-0728">SH3 domain</keyword>
<dbReference type="Gene3D" id="2.30.30.40">
    <property type="entry name" value="SH3 Domains"/>
    <property type="match status" value="1"/>
</dbReference>
<gene>
    <name evidence="5" type="ORF">HK103_001467</name>
</gene>
<keyword evidence="3" id="KW-0812">Transmembrane</keyword>
<dbReference type="AlphaFoldDB" id="A0AAD5UN51"/>
<keyword evidence="3" id="KW-0472">Membrane</keyword>
<keyword evidence="6" id="KW-1185">Reference proteome</keyword>
<evidence type="ECO:0000313" key="5">
    <source>
        <dbReference type="EMBL" id="KAJ3259957.1"/>
    </source>
</evidence>
<dbReference type="SMART" id="SM00326">
    <property type="entry name" value="SH3"/>
    <property type="match status" value="1"/>
</dbReference>
<dbReference type="InterPro" id="IPR036028">
    <property type="entry name" value="SH3-like_dom_sf"/>
</dbReference>
<feature type="transmembrane region" description="Helical" evidence="3">
    <location>
        <begin position="151"/>
        <end position="174"/>
    </location>
</feature>
<evidence type="ECO:0000256" key="3">
    <source>
        <dbReference type="SAM" id="Phobius"/>
    </source>
</evidence>